<protein>
    <recommendedName>
        <fullName evidence="11">RecBCD enzyme subunit RecD</fullName>
        <ecNumber evidence="11">5.6.2.3</ecNumber>
    </recommendedName>
    <alternativeName>
        <fullName evidence="11">DNA 5'-3' helicase subunit RecD</fullName>
    </alternativeName>
    <alternativeName>
        <fullName evidence="11">Exonuclease V subunit RecD</fullName>
        <shortName evidence="11">ExoV subunit RecD</shortName>
    </alternativeName>
    <alternativeName>
        <fullName evidence="11">Helicase/nuclease RecBCD subunit RecD</fullName>
    </alternativeName>
</protein>
<dbReference type="GO" id="GO:0003677">
    <property type="term" value="F:DNA binding"/>
    <property type="evidence" value="ECO:0007669"/>
    <property type="project" value="UniProtKB-UniRule"/>
</dbReference>
<dbReference type="GO" id="GO:0009338">
    <property type="term" value="C:exodeoxyribonuclease V complex"/>
    <property type="evidence" value="ECO:0007669"/>
    <property type="project" value="InterPro"/>
</dbReference>
<dbReference type="AlphaFoldDB" id="A0A1I5E0V3"/>
<feature type="binding site" evidence="11">
    <location>
        <begin position="298"/>
        <end position="305"/>
    </location>
    <ligand>
        <name>ATP</name>
        <dbReference type="ChEBI" id="CHEBI:30616"/>
    </ligand>
</feature>
<reference evidence="15 16" key="1">
    <citation type="submission" date="2016-10" db="EMBL/GenBank/DDBJ databases">
        <authorList>
            <person name="de Groot N.N."/>
        </authorList>
    </citation>
    <scope>NUCLEOTIDE SEQUENCE [LARGE SCALE GENOMIC DNA]</scope>
    <source>
        <strain evidence="15 16">CGMCC 4.1877</strain>
    </source>
</reference>
<dbReference type="Gene3D" id="1.10.10.1020">
    <property type="entry name" value="RecBCD complex, subunit RecD, N-terminal domain"/>
    <property type="match status" value="1"/>
</dbReference>
<dbReference type="PANTHER" id="PTHR43788:SF6">
    <property type="entry name" value="DNA HELICASE B"/>
    <property type="match status" value="1"/>
</dbReference>
<organism evidence="15 16">
    <name type="scientific">Pseudonocardia ammonioxydans</name>
    <dbReference type="NCBI Taxonomy" id="260086"/>
    <lineage>
        <taxon>Bacteria</taxon>
        <taxon>Bacillati</taxon>
        <taxon>Actinomycetota</taxon>
        <taxon>Actinomycetes</taxon>
        <taxon>Pseudonocardiales</taxon>
        <taxon>Pseudonocardiaceae</taxon>
        <taxon>Pseudonocardia</taxon>
    </lineage>
</organism>
<evidence type="ECO:0000313" key="16">
    <source>
        <dbReference type="Proteomes" id="UP000199614"/>
    </source>
</evidence>
<gene>
    <name evidence="11" type="primary">recD</name>
    <name evidence="15" type="ORF">SAMN05216207_102851</name>
</gene>
<feature type="domain" description="RecBCD enzyme subunit RecD N-terminal" evidence="14">
    <location>
        <begin position="150"/>
        <end position="235"/>
    </location>
</feature>
<name>A0A1I5E0V3_PSUAM</name>
<feature type="domain" description="UvrD-like helicase C-terminal" evidence="13">
    <location>
        <begin position="679"/>
        <end position="726"/>
    </location>
</feature>
<dbReference type="GO" id="GO:0016887">
    <property type="term" value="F:ATP hydrolysis activity"/>
    <property type="evidence" value="ECO:0007669"/>
    <property type="project" value="RHEA"/>
</dbReference>
<comment type="subunit">
    <text evidence="11">Heterotrimer of RecB, RecC and RecD. All subunits contribute to DNA-binding.</text>
</comment>
<evidence type="ECO:0000313" key="15">
    <source>
        <dbReference type="EMBL" id="SFO05057.1"/>
    </source>
</evidence>
<dbReference type="CDD" id="cd17933">
    <property type="entry name" value="DEXSc_RecD-like"/>
    <property type="match status" value="1"/>
</dbReference>
<evidence type="ECO:0000256" key="9">
    <source>
        <dbReference type="ARBA" id="ARBA00023204"/>
    </source>
</evidence>
<dbReference type="RefSeq" id="WP_093349478.1">
    <property type="nucleotide sequence ID" value="NZ_FOUY01000028.1"/>
</dbReference>
<keyword evidence="3 11" id="KW-0227">DNA damage</keyword>
<accession>A0A1I5E0V3</accession>
<dbReference type="Proteomes" id="UP000199614">
    <property type="component" value="Unassembled WGS sequence"/>
</dbReference>
<keyword evidence="9 11" id="KW-0234">DNA repair</keyword>
<evidence type="ECO:0000256" key="4">
    <source>
        <dbReference type="ARBA" id="ARBA00022801"/>
    </source>
</evidence>
<evidence type="ECO:0000256" key="10">
    <source>
        <dbReference type="ARBA" id="ARBA00023235"/>
    </source>
</evidence>
<evidence type="ECO:0000256" key="2">
    <source>
        <dbReference type="ARBA" id="ARBA00022741"/>
    </source>
</evidence>
<dbReference type="Gene3D" id="3.40.50.300">
    <property type="entry name" value="P-loop containing nucleotide triphosphate hydrolases"/>
    <property type="match status" value="3"/>
</dbReference>
<evidence type="ECO:0000256" key="3">
    <source>
        <dbReference type="ARBA" id="ARBA00022763"/>
    </source>
</evidence>
<dbReference type="InterPro" id="IPR027785">
    <property type="entry name" value="UvrD-like_helicase_C"/>
</dbReference>
<feature type="compositionally biased region" description="Pro residues" evidence="12">
    <location>
        <begin position="481"/>
        <end position="492"/>
    </location>
</feature>
<comment type="miscellaneous">
    <text evidence="11">In the RecBCD complex, RecB has a slow 3'-5' helicase, an exonuclease activity and loads RecA onto ssDNA, RecD has a fast 5'-3' helicase activity, while RecC stimulates the ATPase and processivity of the RecB helicase and contributes to recognition of the Chi site.</text>
</comment>
<evidence type="ECO:0000256" key="6">
    <source>
        <dbReference type="ARBA" id="ARBA00022839"/>
    </source>
</evidence>
<dbReference type="GO" id="GO:0005524">
    <property type="term" value="F:ATP binding"/>
    <property type="evidence" value="ECO:0007669"/>
    <property type="project" value="UniProtKB-UniRule"/>
</dbReference>
<dbReference type="HAMAP" id="MF_01487">
    <property type="entry name" value="RecD"/>
    <property type="match status" value="1"/>
</dbReference>
<keyword evidence="1 11" id="KW-0540">Nuclease</keyword>
<dbReference type="GO" id="GO:0000724">
    <property type="term" value="P:double-strand break repair via homologous recombination"/>
    <property type="evidence" value="ECO:0007669"/>
    <property type="project" value="UniProtKB-UniRule"/>
</dbReference>
<dbReference type="InterPro" id="IPR050534">
    <property type="entry name" value="Coronavir_polyprotein_1ab"/>
</dbReference>
<proteinExistence type="inferred from homology"/>
<dbReference type="GO" id="GO:0043139">
    <property type="term" value="F:5'-3' DNA helicase activity"/>
    <property type="evidence" value="ECO:0007669"/>
    <property type="project" value="UniProtKB-UniRule"/>
</dbReference>
<keyword evidence="5 11" id="KW-0347">Helicase</keyword>
<dbReference type="InterPro" id="IPR027417">
    <property type="entry name" value="P-loop_NTPase"/>
</dbReference>
<evidence type="ECO:0000259" key="14">
    <source>
        <dbReference type="Pfam" id="PF21185"/>
    </source>
</evidence>
<keyword evidence="10 11" id="KW-0413">Isomerase</keyword>
<feature type="region of interest" description="Disordered" evidence="12">
    <location>
        <begin position="468"/>
        <end position="496"/>
    </location>
</feature>
<dbReference type="EMBL" id="FOUY01000028">
    <property type="protein sequence ID" value="SFO05057.1"/>
    <property type="molecule type" value="Genomic_DNA"/>
</dbReference>
<dbReference type="InterPro" id="IPR041851">
    <property type="entry name" value="RecD_N_sf"/>
</dbReference>
<dbReference type="InterPro" id="IPR049550">
    <property type="entry name" value="RecD_N"/>
</dbReference>
<comment type="catalytic activity">
    <reaction evidence="11">
        <text>ATP + H2O = ADP + phosphate + H(+)</text>
        <dbReference type="Rhea" id="RHEA:13065"/>
        <dbReference type="ChEBI" id="CHEBI:15377"/>
        <dbReference type="ChEBI" id="CHEBI:15378"/>
        <dbReference type="ChEBI" id="CHEBI:30616"/>
        <dbReference type="ChEBI" id="CHEBI:43474"/>
        <dbReference type="ChEBI" id="CHEBI:456216"/>
        <dbReference type="EC" id="5.6.2.3"/>
    </reaction>
</comment>
<evidence type="ECO:0000256" key="1">
    <source>
        <dbReference type="ARBA" id="ARBA00022722"/>
    </source>
</evidence>
<feature type="region of interest" description="Disordered" evidence="12">
    <location>
        <begin position="1"/>
        <end position="90"/>
    </location>
</feature>
<keyword evidence="6 11" id="KW-0269">Exonuclease</keyword>
<dbReference type="GO" id="GO:0017116">
    <property type="term" value="F:single-stranded DNA helicase activity"/>
    <property type="evidence" value="ECO:0007669"/>
    <property type="project" value="TreeGrafter"/>
</dbReference>
<dbReference type="Pfam" id="PF21185">
    <property type="entry name" value="RecD_N"/>
    <property type="match status" value="1"/>
</dbReference>
<feature type="compositionally biased region" description="Low complexity" evidence="12">
    <location>
        <begin position="1"/>
        <end position="54"/>
    </location>
</feature>
<dbReference type="InterPro" id="IPR006344">
    <property type="entry name" value="RecD"/>
</dbReference>
<feature type="compositionally biased region" description="Basic and acidic residues" evidence="12">
    <location>
        <begin position="137"/>
        <end position="146"/>
    </location>
</feature>
<dbReference type="STRING" id="260086.SAMN05216207_102851"/>
<sequence length="754" mass="78096">MTGSPATTGTGAGAAATSGTATTGVTTGAATDDTAPTDSTPTGSAPTDTTTDGPGTIGAGAGTAGGAGEGRPGHRPPPEAVPERDPYGPRAARTATGLAAVFNEADVLAPGDLHVARRLARLGGRGDPVGVAGPRSAETRSTETRAAETPTAEPEEVVLAAALAVRAIRNGSVCVDLDTVATTTAGEGEVAVDVSGLPWPEPAGWRAACAASPLVADGAEAAADRPLRLLGNLLYLERYWQEEELVRREFTARSGPVTEVDPQRLCAALDRLLDRPGAERQRLAAAVAALRPVTVIAGGPGTGKTTTVARLLAVLHDLHRSGADAGRPGLRVALAAPTGKAAARLTQSVADAVGHLPPEDRAAIEGTTASTLHRLLGSRGASGRFRHHRGNRLPHDVVVVDETSMVSLTMMARLLEAVRPDARLVLVGDPEQLASVEAGAVLGDLAAAGGRPEPALQDALQRCGAFRAERPRPPDSEDPPPEPAGPGTPGDPIPIRNGVVRLERNWRFGGAIAEFAAAVQHDDGDAAMELLTGGSGELTFVAADPAEIGPDRLGTFRSQVVGAATDLIGAAENGDVDQALRVLDEHRVLCGHRRGPYGVARWTAEIERWLEAERPGYDAEGPWYPGRPLLVTTNDYDLGLFNGDTGVVVRTPQGRRAVFLRDGKPAEFEPARLGGVGTVYAMTVHRSQGSQFNRITVVLPPAESPLMTRELLYTAVTRARGHVRIIGTEEAVRAAIARPAGRASGLKERLAGAG</sequence>
<dbReference type="EC" id="5.6.2.3" evidence="11"/>
<dbReference type="Pfam" id="PF13245">
    <property type="entry name" value="AAA_19"/>
    <property type="match status" value="1"/>
</dbReference>
<dbReference type="CDD" id="cd18809">
    <property type="entry name" value="SF1_C_RecD"/>
    <property type="match status" value="1"/>
</dbReference>
<evidence type="ECO:0000256" key="11">
    <source>
        <dbReference type="HAMAP-Rule" id="MF_01487"/>
    </source>
</evidence>
<feature type="compositionally biased region" description="Gly residues" evidence="12">
    <location>
        <begin position="55"/>
        <end position="70"/>
    </location>
</feature>
<evidence type="ECO:0000259" key="13">
    <source>
        <dbReference type="Pfam" id="PF13538"/>
    </source>
</evidence>
<dbReference type="PANTHER" id="PTHR43788">
    <property type="entry name" value="DNA2/NAM7 HELICASE FAMILY MEMBER"/>
    <property type="match status" value="1"/>
</dbReference>
<keyword evidence="4 11" id="KW-0378">Hydrolase</keyword>
<dbReference type="SUPFAM" id="SSF52540">
    <property type="entry name" value="P-loop containing nucleoside triphosphate hydrolases"/>
    <property type="match status" value="2"/>
</dbReference>
<comment type="function">
    <text evidence="11">A helicase/nuclease that prepares dsDNA breaks (DSB) for recombinational DNA repair. Binds to DSBs and unwinds DNA via a highly rapid and processive ATP-dependent bidirectional helicase activity. Unwinds dsDNA until it encounters a Chi (crossover hotspot instigator) sequence from the 3' direction. Cuts ssDNA a few nucleotides 3' to the Chi site. The properties and activities of the enzyme are changed at Chi. The Chi-altered holoenzyme produces a long 3'-ssDNA overhang and facilitates RecA-binding to the ssDNA for homologous DNA recombination and repair. Holoenzyme degrades any linearized DNA that is unable to undergo homologous recombination. In the holoenzyme this subunit has ssDNA-dependent ATPase and 5'-3' helicase activity. When added to pre-assembled RecBC greatly stimulates nuclease activity and augments holoenzyme processivity. Negatively regulates the RecA-loading ability of RecBCD.</text>
</comment>
<evidence type="ECO:0000256" key="5">
    <source>
        <dbReference type="ARBA" id="ARBA00022806"/>
    </source>
</evidence>
<comment type="similarity">
    <text evidence="11">Belongs to the RecD family.</text>
</comment>
<keyword evidence="8 11" id="KW-0238">DNA-binding</keyword>
<dbReference type="GO" id="GO:0008854">
    <property type="term" value="F:exodeoxyribonuclease V activity"/>
    <property type="evidence" value="ECO:0007669"/>
    <property type="project" value="InterPro"/>
</dbReference>
<keyword evidence="2 11" id="KW-0547">Nucleotide-binding</keyword>
<evidence type="ECO:0000256" key="8">
    <source>
        <dbReference type="ARBA" id="ARBA00023125"/>
    </source>
</evidence>
<dbReference type="Pfam" id="PF13538">
    <property type="entry name" value="UvrD_C_2"/>
    <property type="match status" value="1"/>
</dbReference>
<evidence type="ECO:0000256" key="7">
    <source>
        <dbReference type="ARBA" id="ARBA00022840"/>
    </source>
</evidence>
<keyword evidence="7 11" id="KW-0067">ATP-binding</keyword>
<evidence type="ECO:0000256" key="12">
    <source>
        <dbReference type="SAM" id="MobiDB-lite"/>
    </source>
</evidence>
<keyword evidence="16" id="KW-1185">Reference proteome</keyword>
<feature type="region of interest" description="Disordered" evidence="12">
    <location>
        <begin position="124"/>
        <end position="151"/>
    </location>
</feature>
<dbReference type="NCBIfam" id="TIGR01447">
    <property type="entry name" value="recD"/>
    <property type="match status" value="1"/>
</dbReference>